<dbReference type="GO" id="GO:0005737">
    <property type="term" value="C:cytoplasm"/>
    <property type="evidence" value="ECO:0007669"/>
    <property type="project" value="UniProtKB-SubCell"/>
</dbReference>
<name>A0A4V2Y2U7_9ACTN</name>
<comment type="caution">
    <text evidence="12">The sequence shown here is derived from an EMBL/GenBank/DDBJ whole genome shotgun (WGS) entry which is preliminary data.</text>
</comment>
<dbReference type="GO" id="GO:0004719">
    <property type="term" value="F:protein-L-isoaspartate (D-aspartate) O-methyltransferase activity"/>
    <property type="evidence" value="ECO:0007669"/>
    <property type="project" value="UniProtKB-EC"/>
</dbReference>
<evidence type="ECO:0000256" key="8">
    <source>
        <dbReference type="ARBA" id="ARBA00022691"/>
    </source>
</evidence>
<keyword evidence="13" id="KW-1185">Reference proteome</keyword>
<evidence type="ECO:0000256" key="3">
    <source>
        <dbReference type="ARBA" id="ARBA00011890"/>
    </source>
</evidence>
<dbReference type="RefSeq" id="WP_132818948.1">
    <property type="nucleotide sequence ID" value="NZ_SMKI01000168.1"/>
</dbReference>
<evidence type="ECO:0000256" key="9">
    <source>
        <dbReference type="ARBA" id="ARBA00030757"/>
    </source>
</evidence>
<evidence type="ECO:0000256" key="1">
    <source>
        <dbReference type="ARBA" id="ARBA00004496"/>
    </source>
</evidence>
<evidence type="ECO:0000256" key="7">
    <source>
        <dbReference type="ARBA" id="ARBA00022679"/>
    </source>
</evidence>
<dbReference type="Proteomes" id="UP000295345">
    <property type="component" value="Unassembled WGS sequence"/>
</dbReference>
<evidence type="ECO:0000256" key="2">
    <source>
        <dbReference type="ARBA" id="ARBA00005369"/>
    </source>
</evidence>
<gene>
    <name evidence="12" type="ORF">E1283_17235</name>
</gene>
<dbReference type="InterPro" id="IPR000682">
    <property type="entry name" value="PCMT"/>
</dbReference>
<proteinExistence type="inferred from homology"/>
<comment type="subcellular location">
    <subcellularLocation>
        <location evidence="1">Cytoplasm</location>
    </subcellularLocation>
</comment>
<evidence type="ECO:0000256" key="5">
    <source>
        <dbReference type="ARBA" id="ARBA00022490"/>
    </source>
</evidence>
<evidence type="ECO:0000256" key="10">
    <source>
        <dbReference type="ARBA" id="ARBA00031323"/>
    </source>
</evidence>
<dbReference type="Pfam" id="PF01135">
    <property type="entry name" value="PCMT"/>
    <property type="match status" value="1"/>
</dbReference>
<comment type="similarity">
    <text evidence="2">Belongs to the methyltransferase superfamily. L-isoaspartyl/D-aspartyl protein methyltransferase family.</text>
</comment>
<evidence type="ECO:0000256" key="6">
    <source>
        <dbReference type="ARBA" id="ARBA00022603"/>
    </source>
</evidence>
<dbReference type="InterPro" id="IPR029063">
    <property type="entry name" value="SAM-dependent_MTases_sf"/>
</dbReference>
<keyword evidence="6 12" id="KW-0489">Methyltransferase</keyword>
<dbReference type="SUPFAM" id="SSF53335">
    <property type="entry name" value="S-adenosyl-L-methionine-dependent methyltransferases"/>
    <property type="match status" value="1"/>
</dbReference>
<keyword evidence="5" id="KW-0963">Cytoplasm</keyword>
<evidence type="ECO:0000256" key="11">
    <source>
        <dbReference type="ARBA" id="ARBA00031350"/>
    </source>
</evidence>
<protein>
    <recommendedName>
        <fullName evidence="4">Protein-L-isoaspartate O-methyltransferase</fullName>
        <ecNumber evidence="3">2.1.1.77</ecNumber>
    </recommendedName>
    <alternativeName>
        <fullName evidence="11">L-isoaspartyl protein carboxyl methyltransferase</fullName>
    </alternativeName>
    <alternativeName>
        <fullName evidence="9">Protein L-isoaspartyl methyltransferase</fullName>
    </alternativeName>
    <alternativeName>
        <fullName evidence="10">Protein-beta-aspartate methyltransferase</fullName>
    </alternativeName>
</protein>
<dbReference type="Gene3D" id="3.40.50.150">
    <property type="entry name" value="Vaccinia Virus protein VP39"/>
    <property type="match status" value="1"/>
</dbReference>
<dbReference type="EMBL" id="SMKI01000168">
    <property type="protein sequence ID" value="TDC74015.1"/>
    <property type="molecule type" value="Genomic_DNA"/>
</dbReference>
<evidence type="ECO:0000313" key="12">
    <source>
        <dbReference type="EMBL" id="TDC74015.1"/>
    </source>
</evidence>
<reference evidence="12 13" key="1">
    <citation type="submission" date="2019-03" db="EMBL/GenBank/DDBJ databases">
        <title>Draft genome sequences of novel Actinobacteria.</title>
        <authorList>
            <person name="Sahin N."/>
            <person name="Ay H."/>
            <person name="Saygin H."/>
        </authorList>
    </citation>
    <scope>NUCLEOTIDE SEQUENCE [LARGE SCALE GENOMIC DNA]</scope>
    <source>
        <strain evidence="12 13">DSM 41900</strain>
    </source>
</reference>
<dbReference type="EC" id="2.1.1.77" evidence="3"/>
<keyword evidence="8" id="KW-0949">S-adenosyl-L-methionine</keyword>
<evidence type="ECO:0000313" key="13">
    <source>
        <dbReference type="Proteomes" id="UP000295345"/>
    </source>
</evidence>
<accession>A0A4V2Y2U7</accession>
<dbReference type="PANTHER" id="PTHR11579">
    <property type="entry name" value="PROTEIN-L-ISOASPARTATE O-METHYLTRANSFERASE"/>
    <property type="match status" value="1"/>
</dbReference>
<evidence type="ECO:0000256" key="4">
    <source>
        <dbReference type="ARBA" id="ARBA00013346"/>
    </source>
</evidence>
<sequence length="371" mass="40919">MSIDIEKFRQWLTKSLAEDGHFQRDWQREAFERVPRHRFAPETVWAWGGEIWRPVVREEAPCRWAELVYADASVVTQVDDARQEPTSSISAPAAVMNMLTSLDPQPGDRVLEIGSGSGYNTALLCERVGERGVTSMEIDIGWMHRAGLTLRSSGRRPHLVWGDGEGGWPAGAPYDRLLSTAAVRRVPAAWLEQVRPGGEIVTPWFPNARGTGLIWLRVQEDGTARGWFHGGEAFMPVRGQGVVPLDVAGIWAATAGEAQRVSGGPSPELDGLDAHGRFALGVWLPGVVCWPQQDGWFLATDDGGSWARSAGSAWWRHGPRDLVREAADAVGWWQGEGSPSLFDFGITVTGDRQEIWLRSPERVVPNPRHPG</sequence>
<dbReference type="OrthoDB" id="5143400at2"/>
<dbReference type="GO" id="GO:0032259">
    <property type="term" value="P:methylation"/>
    <property type="evidence" value="ECO:0007669"/>
    <property type="project" value="UniProtKB-KW"/>
</dbReference>
<organism evidence="12 13">
    <name type="scientific">Streptomyces hainanensis</name>
    <dbReference type="NCBI Taxonomy" id="402648"/>
    <lineage>
        <taxon>Bacteria</taxon>
        <taxon>Bacillati</taxon>
        <taxon>Actinomycetota</taxon>
        <taxon>Actinomycetes</taxon>
        <taxon>Kitasatosporales</taxon>
        <taxon>Streptomycetaceae</taxon>
        <taxon>Streptomyces</taxon>
    </lineage>
</organism>
<keyword evidence="7 12" id="KW-0808">Transferase</keyword>
<dbReference type="CDD" id="cd02440">
    <property type="entry name" value="AdoMet_MTases"/>
    <property type="match status" value="1"/>
</dbReference>
<dbReference type="PANTHER" id="PTHR11579:SF0">
    <property type="entry name" value="PROTEIN-L-ISOASPARTATE(D-ASPARTATE) O-METHYLTRANSFERASE"/>
    <property type="match status" value="1"/>
</dbReference>
<dbReference type="AlphaFoldDB" id="A0A4V2Y2U7"/>